<proteinExistence type="predicted"/>
<dbReference type="OrthoDB" id="4062651at2759"/>
<sequence length="404" mass="46675">MESPETETPETAIPEIDLSKIRLTYRYELCNQKKMMRCIPLDYRIIASLTCEDFTRITLLHRHTIFILNLNVHNEGVSNTRLHRDYSKRSNKFIRPGRKTSNSLDESYGKFCEWIITACIPLIEQLASPFEQEQMISMEEFAFPKVHHIKLLTQKKGMIANAAIDEAPPDHLGRSVMETAPITELGDLADKVERVSASDISIRLTDPDDKDSDAYPAGGRGVSFPTTRQAVYLPTGEKKYFKSFDQNVPVSSLLREVKFLHRASELGLDKTLRIPKLYSIVTSQDGEKIIGMLQDWLPFGRFDLTHPDIRRMRKEMYSKWKEQVMDIVTTLHSHDLIWNKSELSTILVDSDHNAWIYGFDGPWFNQYHPITSVSELREIYKNGGSKEWDIIGVNKVFKDFLTRR</sequence>
<organism evidence="1 2">
    <name type="scientific">Aspergillus wentii DTO 134E9</name>
    <dbReference type="NCBI Taxonomy" id="1073089"/>
    <lineage>
        <taxon>Eukaryota</taxon>
        <taxon>Fungi</taxon>
        <taxon>Dikarya</taxon>
        <taxon>Ascomycota</taxon>
        <taxon>Pezizomycotina</taxon>
        <taxon>Eurotiomycetes</taxon>
        <taxon>Eurotiomycetidae</taxon>
        <taxon>Eurotiales</taxon>
        <taxon>Aspergillaceae</taxon>
        <taxon>Aspergillus</taxon>
        <taxon>Aspergillus subgen. Cremei</taxon>
    </lineage>
</organism>
<gene>
    <name evidence="1" type="ORF">ASPWEDRAFT_45352</name>
</gene>
<dbReference type="VEuPathDB" id="FungiDB:ASPWEDRAFT_45352"/>
<name>A0A1L9R960_ASPWE</name>
<dbReference type="RefSeq" id="XP_040685095.1">
    <property type="nucleotide sequence ID" value="XM_040836515.1"/>
</dbReference>
<reference evidence="2" key="1">
    <citation type="journal article" date="2017" name="Genome Biol.">
        <title>Comparative genomics reveals high biological diversity and specific adaptations in the industrially and medically important fungal genus Aspergillus.</title>
        <authorList>
            <person name="de Vries R.P."/>
            <person name="Riley R."/>
            <person name="Wiebenga A."/>
            <person name="Aguilar-Osorio G."/>
            <person name="Amillis S."/>
            <person name="Uchima C.A."/>
            <person name="Anderluh G."/>
            <person name="Asadollahi M."/>
            <person name="Askin M."/>
            <person name="Barry K."/>
            <person name="Battaglia E."/>
            <person name="Bayram O."/>
            <person name="Benocci T."/>
            <person name="Braus-Stromeyer S.A."/>
            <person name="Caldana C."/>
            <person name="Canovas D."/>
            <person name="Cerqueira G.C."/>
            <person name="Chen F."/>
            <person name="Chen W."/>
            <person name="Choi C."/>
            <person name="Clum A."/>
            <person name="Dos Santos R.A."/>
            <person name="Damasio A.R."/>
            <person name="Diallinas G."/>
            <person name="Emri T."/>
            <person name="Fekete E."/>
            <person name="Flipphi M."/>
            <person name="Freyberg S."/>
            <person name="Gallo A."/>
            <person name="Gournas C."/>
            <person name="Habgood R."/>
            <person name="Hainaut M."/>
            <person name="Harispe M.L."/>
            <person name="Henrissat B."/>
            <person name="Hilden K.S."/>
            <person name="Hope R."/>
            <person name="Hossain A."/>
            <person name="Karabika E."/>
            <person name="Karaffa L."/>
            <person name="Karanyi Z."/>
            <person name="Krasevec N."/>
            <person name="Kuo A."/>
            <person name="Kusch H."/>
            <person name="LaButti K."/>
            <person name="Lagendijk E.L."/>
            <person name="Lapidus A."/>
            <person name="Levasseur A."/>
            <person name="Lindquist E."/>
            <person name="Lipzen A."/>
            <person name="Logrieco A.F."/>
            <person name="MacCabe A."/>
            <person name="Maekelae M.R."/>
            <person name="Malavazi I."/>
            <person name="Melin P."/>
            <person name="Meyer V."/>
            <person name="Mielnichuk N."/>
            <person name="Miskei M."/>
            <person name="Molnar A.P."/>
            <person name="Mule G."/>
            <person name="Ngan C.Y."/>
            <person name="Orejas M."/>
            <person name="Orosz E."/>
            <person name="Ouedraogo J.P."/>
            <person name="Overkamp K.M."/>
            <person name="Park H.-S."/>
            <person name="Perrone G."/>
            <person name="Piumi F."/>
            <person name="Punt P.J."/>
            <person name="Ram A.F."/>
            <person name="Ramon A."/>
            <person name="Rauscher S."/>
            <person name="Record E."/>
            <person name="Riano-Pachon D.M."/>
            <person name="Robert V."/>
            <person name="Roehrig J."/>
            <person name="Ruller R."/>
            <person name="Salamov A."/>
            <person name="Salih N.S."/>
            <person name="Samson R.A."/>
            <person name="Sandor E."/>
            <person name="Sanguinetti M."/>
            <person name="Schuetze T."/>
            <person name="Sepcic K."/>
            <person name="Shelest E."/>
            <person name="Sherlock G."/>
            <person name="Sophianopoulou V."/>
            <person name="Squina F.M."/>
            <person name="Sun H."/>
            <person name="Susca A."/>
            <person name="Todd R.B."/>
            <person name="Tsang A."/>
            <person name="Unkles S.E."/>
            <person name="van de Wiele N."/>
            <person name="van Rossen-Uffink D."/>
            <person name="Oliveira J.V."/>
            <person name="Vesth T.C."/>
            <person name="Visser J."/>
            <person name="Yu J.-H."/>
            <person name="Zhou M."/>
            <person name="Andersen M.R."/>
            <person name="Archer D.B."/>
            <person name="Baker S.E."/>
            <person name="Benoit I."/>
            <person name="Brakhage A.A."/>
            <person name="Braus G.H."/>
            <person name="Fischer R."/>
            <person name="Frisvad J.C."/>
            <person name="Goldman G.H."/>
            <person name="Houbraken J."/>
            <person name="Oakley B."/>
            <person name="Pocsi I."/>
            <person name="Scazzocchio C."/>
            <person name="Seiboth B."/>
            <person name="vanKuyk P.A."/>
            <person name="Wortman J."/>
            <person name="Dyer P.S."/>
            <person name="Grigoriev I.V."/>
        </authorList>
    </citation>
    <scope>NUCLEOTIDE SEQUENCE [LARGE SCALE GENOMIC DNA]</scope>
    <source>
        <strain evidence="2">DTO 134E9</strain>
    </source>
</reference>
<protein>
    <recommendedName>
        <fullName evidence="3">Protein kinase domain-containing protein</fullName>
    </recommendedName>
</protein>
<keyword evidence="2" id="KW-1185">Reference proteome</keyword>
<evidence type="ECO:0008006" key="3">
    <source>
        <dbReference type="Google" id="ProtNLM"/>
    </source>
</evidence>
<dbReference type="AlphaFoldDB" id="A0A1L9R960"/>
<evidence type="ECO:0000313" key="1">
    <source>
        <dbReference type="EMBL" id="OJJ31418.1"/>
    </source>
</evidence>
<dbReference type="STRING" id="1073089.A0A1L9R960"/>
<dbReference type="Proteomes" id="UP000184383">
    <property type="component" value="Unassembled WGS sequence"/>
</dbReference>
<dbReference type="SUPFAM" id="SSF56112">
    <property type="entry name" value="Protein kinase-like (PK-like)"/>
    <property type="match status" value="1"/>
</dbReference>
<evidence type="ECO:0000313" key="2">
    <source>
        <dbReference type="Proteomes" id="UP000184383"/>
    </source>
</evidence>
<dbReference type="InterPro" id="IPR011009">
    <property type="entry name" value="Kinase-like_dom_sf"/>
</dbReference>
<dbReference type="EMBL" id="KV878216">
    <property type="protein sequence ID" value="OJJ31418.1"/>
    <property type="molecule type" value="Genomic_DNA"/>
</dbReference>
<accession>A0A1L9R960</accession>
<dbReference type="GeneID" id="63752363"/>